<dbReference type="GO" id="GO:0031176">
    <property type="term" value="F:endo-1,4-beta-xylanase activity"/>
    <property type="evidence" value="ECO:0007669"/>
    <property type="project" value="UniProtKB-EC"/>
</dbReference>
<dbReference type="GeneID" id="63833241"/>
<keyword evidence="9 12" id="KW-0326">Glycosidase</keyword>
<dbReference type="Proteomes" id="UP000803844">
    <property type="component" value="Unassembled WGS sequence"/>
</dbReference>
<dbReference type="SMART" id="SM00633">
    <property type="entry name" value="Glyco_10"/>
    <property type="match status" value="1"/>
</dbReference>
<feature type="domain" description="GH10" evidence="13">
    <location>
        <begin position="1"/>
        <end position="310"/>
    </location>
</feature>
<dbReference type="GO" id="GO:0005576">
    <property type="term" value="C:extracellular region"/>
    <property type="evidence" value="ECO:0007669"/>
    <property type="project" value="UniProtKB-SubCell"/>
</dbReference>
<protein>
    <recommendedName>
        <fullName evidence="12">Beta-xylanase</fullName>
        <ecNumber evidence="12">3.2.1.8</ecNumber>
    </recommendedName>
</protein>
<proteinExistence type="inferred from homology"/>
<dbReference type="GO" id="GO:0045493">
    <property type="term" value="P:xylan catabolic process"/>
    <property type="evidence" value="ECO:0007669"/>
    <property type="project" value="UniProtKB-KW"/>
</dbReference>
<dbReference type="Pfam" id="PF00331">
    <property type="entry name" value="Glyco_hydro_10"/>
    <property type="match status" value="1"/>
</dbReference>
<evidence type="ECO:0000256" key="8">
    <source>
        <dbReference type="ARBA" id="ARBA00023277"/>
    </source>
</evidence>
<keyword evidence="15" id="KW-1185">Reference proteome</keyword>
<evidence type="ECO:0000256" key="11">
    <source>
        <dbReference type="PROSITE-ProRule" id="PRU10061"/>
    </source>
</evidence>
<dbReference type="Gene3D" id="3.20.20.80">
    <property type="entry name" value="Glycosidases"/>
    <property type="match status" value="1"/>
</dbReference>
<evidence type="ECO:0000256" key="5">
    <source>
        <dbReference type="ARBA" id="ARBA00022525"/>
    </source>
</evidence>
<dbReference type="EC" id="3.2.1.8" evidence="12"/>
<feature type="non-terminal residue" evidence="14">
    <location>
        <position position="1"/>
    </location>
</feature>
<comment type="pathway">
    <text evidence="3">Glycan degradation; xylan degradation.</text>
</comment>
<dbReference type="SUPFAM" id="SSF51445">
    <property type="entry name" value="(Trans)glycosidases"/>
    <property type="match status" value="1"/>
</dbReference>
<dbReference type="PROSITE" id="PS51760">
    <property type="entry name" value="GH10_2"/>
    <property type="match status" value="1"/>
</dbReference>
<evidence type="ECO:0000256" key="7">
    <source>
        <dbReference type="ARBA" id="ARBA00022801"/>
    </source>
</evidence>
<keyword evidence="8 12" id="KW-0119">Carbohydrate metabolism</keyword>
<accession>A0A9P5CKH1</accession>
<comment type="catalytic activity">
    <reaction evidence="1 12">
        <text>Endohydrolysis of (1-&gt;4)-beta-D-xylosidic linkages in xylans.</text>
        <dbReference type="EC" id="3.2.1.8"/>
    </reaction>
</comment>
<dbReference type="InterPro" id="IPR001000">
    <property type="entry name" value="GH10_dom"/>
</dbReference>
<sequence length="310" mass="33744">GLNDAAKAAGKLWFGTAADIPGTGESTDEYYMAEFNNTHDFGGATPANIMKFEYTEPEQNVFNYTGGDYFLDLAEASGKLVRCHNLIWYNQLPDWVTAPAVNWTNETLSAVLVNHVTSLVSHFGDRCYSWDVVNEALSDDPAGAFTSNLWYDTIGPEYFFLAFDAAAKAVQANGLGVKLYYNDYNIEYAGNKSSAAQGLVSELKARGIQIDGVGLESHFIVGETPTQAAQEANMNAFTALGVDVVVTELDMRLALAPNATTEAQQVQDYYSTVAACANVVGCVGITVWDFDDTYSWIPSTFTDEGYADLF</sequence>
<evidence type="ECO:0000256" key="9">
    <source>
        <dbReference type="ARBA" id="ARBA00023295"/>
    </source>
</evidence>
<evidence type="ECO:0000256" key="12">
    <source>
        <dbReference type="RuleBase" id="RU361174"/>
    </source>
</evidence>
<evidence type="ECO:0000256" key="4">
    <source>
        <dbReference type="ARBA" id="ARBA00007495"/>
    </source>
</evidence>
<dbReference type="InterPro" id="IPR044846">
    <property type="entry name" value="GH10"/>
</dbReference>
<evidence type="ECO:0000256" key="3">
    <source>
        <dbReference type="ARBA" id="ARBA00004851"/>
    </source>
</evidence>
<comment type="caution">
    <text evidence="14">The sequence shown here is derived from an EMBL/GenBank/DDBJ whole genome shotgun (WGS) entry which is preliminary data.</text>
</comment>
<evidence type="ECO:0000256" key="2">
    <source>
        <dbReference type="ARBA" id="ARBA00004613"/>
    </source>
</evidence>
<dbReference type="PROSITE" id="PS00591">
    <property type="entry name" value="GH10_1"/>
    <property type="match status" value="1"/>
</dbReference>
<dbReference type="PANTHER" id="PTHR31490:SF35">
    <property type="entry name" value="ENDO-1,4-BETA-XYLANASE"/>
    <property type="match status" value="1"/>
</dbReference>
<dbReference type="EMBL" id="MU032352">
    <property type="protein sequence ID" value="KAF3761162.1"/>
    <property type="molecule type" value="Genomic_DNA"/>
</dbReference>
<gene>
    <name evidence="14" type="ORF">M406DRAFT_240103</name>
</gene>
<comment type="subcellular location">
    <subcellularLocation>
        <location evidence="2">Secreted</location>
    </subcellularLocation>
</comment>
<evidence type="ECO:0000256" key="6">
    <source>
        <dbReference type="ARBA" id="ARBA00022651"/>
    </source>
</evidence>
<keyword evidence="10 12" id="KW-0624">Polysaccharide degradation</keyword>
<name>A0A9P5CKH1_CRYP1</name>
<dbReference type="RefSeq" id="XP_040772141.1">
    <property type="nucleotide sequence ID" value="XM_040916112.1"/>
</dbReference>
<evidence type="ECO:0000256" key="10">
    <source>
        <dbReference type="ARBA" id="ARBA00023326"/>
    </source>
</evidence>
<feature type="active site" description="Nucleophile" evidence="11">
    <location>
        <position position="248"/>
    </location>
</feature>
<comment type="similarity">
    <text evidence="4 12">Belongs to the glycosyl hydrolase 10 (cellulase F) family.</text>
</comment>
<feature type="non-terminal residue" evidence="14">
    <location>
        <position position="310"/>
    </location>
</feature>
<keyword evidence="6" id="KW-0858">Xylan degradation</keyword>
<dbReference type="OrthoDB" id="3055998at2759"/>
<dbReference type="PRINTS" id="PR00134">
    <property type="entry name" value="GLHYDRLASE10"/>
</dbReference>
<reference evidence="14" key="1">
    <citation type="journal article" date="2020" name="Phytopathology">
        <title>Genome sequence of the chestnut blight fungus Cryphonectria parasitica EP155: A fundamental resource for an archetypical invasive plant pathogen.</title>
        <authorList>
            <person name="Crouch J.A."/>
            <person name="Dawe A."/>
            <person name="Aerts A."/>
            <person name="Barry K."/>
            <person name="Churchill A.C.L."/>
            <person name="Grimwood J."/>
            <person name="Hillman B."/>
            <person name="Milgroom M.G."/>
            <person name="Pangilinan J."/>
            <person name="Smith M."/>
            <person name="Salamov A."/>
            <person name="Schmutz J."/>
            <person name="Yadav J."/>
            <person name="Grigoriev I.V."/>
            <person name="Nuss D."/>
        </authorList>
    </citation>
    <scope>NUCLEOTIDE SEQUENCE</scope>
    <source>
        <strain evidence="14">EP155</strain>
    </source>
</reference>
<evidence type="ECO:0000259" key="13">
    <source>
        <dbReference type="PROSITE" id="PS51760"/>
    </source>
</evidence>
<dbReference type="AlphaFoldDB" id="A0A9P5CKH1"/>
<evidence type="ECO:0000313" key="14">
    <source>
        <dbReference type="EMBL" id="KAF3761162.1"/>
    </source>
</evidence>
<keyword evidence="5" id="KW-0964">Secreted</keyword>
<organism evidence="14 15">
    <name type="scientific">Cryphonectria parasitica (strain ATCC 38755 / EP155)</name>
    <dbReference type="NCBI Taxonomy" id="660469"/>
    <lineage>
        <taxon>Eukaryota</taxon>
        <taxon>Fungi</taxon>
        <taxon>Dikarya</taxon>
        <taxon>Ascomycota</taxon>
        <taxon>Pezizomycotina</taxon>
        <taxon>Sordariomycetes</taxon>
        <taxon>Sordariomycetidae</taxon>
        <taxon>Diaporthales</taxon>
        <taxon>Cryphonectriaceae</taxon>
        <taxon>Cryphonectria-Endothia species complex</taxon>
        <taxon>Cryphonectria</taxon>
    </lineage>
</organism>
<evidence type="ECO:0000313" key="15">
    <source>
        <dbReference type="Proteomes" id="UP000803844"/>
    </source>
</evidence>
<evidence type="ECO:0000256" key="1">
    <source>
        <dbReference type="ARBA" id="ARBA00000681"/>
    </source>
</evidence>
<keyword evidence="7 12" id="KW-0378">Hydrolase</keyword>
<dbReference type="InterPro" id="IPR017853">
    <property type="entry name" value="GH"/>
</dbReference>
<dbReference type="InterPro" id="IPR031158">
    <property type="entry name" value="GH10_AS"/>
</dbReference>
<dbReference type="PANTHER" id="PTHR31490">
    <property type="entry name" value="GLYCOSYL HYDROLASE"/>
    <property type="match status" value="1"/>
</dbReference>